<dbReference type="FunFam" id="2.40.10.10:FF:000078">
    <property type="entry name" value="Serine protease H137"/>
    <property type="match status" value="1"/>
</dbReference>
<dbReference type="Pfam" id="PF00089">
    <property type="entry name" value="Trypsin"/>
    <property type="match status" value="1"/>
</dbReference>
<dbReference type="AlphaFoldDB" id="A0A9P9Z0W9"/>
<dbReference type="GO" id="GO:0006508">
    <property type="term" value="P:proteolysis"/>
    <property type="evidence" value="ECO:0007669"/>
    <property type="project" value="UniProtKB-KW"/>
</dbReference>
<dbReference type="PANTHER" id="PTHR11157:SF28">
    <property type="entry name" value="ELONGATION OF VERY LONG CHAIN FATTY ACIDS PROTEIN"/>
    <property type="match status" value="1"/>
</dbReference>
<dbReference type="Proteomes" id="UP001059596">
    <property type="component" value="Chromosome 3R"/>
</dbReference>
<keyword evidence="3" id="KW-0645">Protease</keyword>
<evidence type="ECO:0000256" key="6">
    <source>
        <dbReference type="ARBA" id="ARBA00022723"/>
    </source>
</evidence>
<evidence type="ECO:0000256" key="10">
    <source>
        <dbReference type="ARBA" id="ARBA00022837"/>
    </source>
</evidence>
<evidence type="ECO:0000256" key="2">
    <source>
        <dbReference type="ARBA" id="ARBA00022516"/>
    </source>
</evidence>
<protein>
    <recommendedName>
        <fullName evidence="16">Elongation of very long chain fatty acids protein</fullName>
        <ecNumber evidence="16">2.3.1.199</ecNumber>
    </recommendedName>
    <alternativeName>
        <fullName evidence="16">Very-long-chain 3-oxoacyl-CoA synthase</fullName>
    </alternativeName>
</protein>
<evidence type="ECO:0000313" key="18">
    <source>
        <dbReference type="EMBL" id="KAI8046313.1"/>
    </source>
</evidence>
<reference evidence="18" key="1">
    <citation type="journal article" date="2023" name="Genome Biol. Evol.">
        <title>Long-read-based Genome Assembly of Drosophila gunungcola Reveals Fewer Chemosensory Genes in Flower-breeding Species.</title>
        <authorList>
            <person name="Negi A."/>
            <person name="Liao B.Y."/>
            <person name="Yeh S.D."/>
        </authorList>
    </citation>
    <scope>NUCLEOTIDE SEQUENCE</scope>
    <source>
        <strain evidence="18">Sukarami</strain>
    </source>
</reference>
<dbReference type="GO" id="GO:0046872">
    <property type="term" value="F:metal ion binding"/>
    <property type="evidence" value="ECO:0007669"/>
    <property type="project" value="UniProtKB-KW"/>
</dbReference>
<keyword evidence="19" id="KW-1185">Reference proteome</keyword>
<dbReference type="GO" id="GO:0030148">
    <property type="term" value="P:sphingolipid biosynthetic process"/>
    <property type="evidence" value="ECO:0007669"/>
    <property type="project" value="TreeGrafter"/>
</dbReference>
<evidence type="ECO:0000256" key="14">
    <source>
        <dbReference type="ARBA" id="ARBA00023145"/>
    </source>
</evidence>
<dbReference type="GO" id="GO:0042761">
    <property type="term" value="P:very long-chain fatty acid biosynthetic process"/>
    <property type="evidence" value="ECO:0007669"/>
    <property type="project" value="TreeGrafter"/>
</dbReference>
<keyword evidence="9 16" id="KW-0276">Fatty acid metabolism</keyword>
<keyword evidence="10" id="KW-0106">Calcium</keyword>
<evidence type="ECO:0000256" key="7">
    <source>
        <dbReference type="ARBA" id="ARBA00022801"/>
    </source>
</evidence>
<feature type="transmembrane region" description="Helical" evidence="16">
    <location>
        <begin position="202"/>
        <end position="223"/>
    </location>
</feature>
<comment type="subcellular location">
    <subcellularLocation>
        <location evidence="1">Membrane</location>
        <topology evidence="1">Multi-pass membrane protein</topology>
    </subcellularLocation>
</comment>
<dbReference type="PANTHER" id="PTHR11157">
    <property type="entry name" value="FATTY ACID ACYL TRANSFERASE-RELATED"/>
    <property type="match status" value="1"/>
</dbReference>
<evidence type="ECO:0000256" key="15">
    <source>
        <dbReference type="ARBA" id="ARBA00023160"/>
    </source>
</evidence>
<accession>A0A9P9Z0W9</accession>
<feature type="transmembrane region" description="Helical" evidence="16">
    <location>
        <begin position="109"/>
        <end position="130"/>
    </location>
</feature>
<keyword evidence="5 16" id="KW-0812">Transmembrane</keyword>
<dbReference type="SUPFAM" id="SSF51197">
    <property type="entry name" value="Clavaminate synthase-like"/>
    <property type="match status" value="2"/>
</dbReference>
<evidence type="ECO:0000313" key="19">
    <source>
        <dbReference type="Proteomes" id="UP001059596"/>
    </source>
</evidence>
<dbReference type="Gene3D" id="2.60.120.330">
    <property type="entry name" value="B-lactam Antibiotic, Isopenicillin N Synthase, Chain"/>
    <property type="match status" value="2"/>
</dbReference>
<dbReference type="Gene3D" id="2.40.10.10">
    <property type="entry name" value="Trypsin-like serine proteases"/>
    <property type="match status" value="1"/>
</dbReference>
<dbReference type="GO" id="GO:0005789">
    <property type="term" value="C:endoplasmic reticulum membrane"/>
    <property type="evidence" value="ECO:0007669"/>
    <property type="project" value="TreeGrafter"/>
</dbReference>
<keyword evidence="6" id="KW-0479">Metal-binding</keyword>
<dbReference type="SUPFAM" id="SSF50494">
    <property type="entry name" value="Trypsin-like serine proteases"/>
    <property type="match status" value="2"/>
</dbReference>
<evidence type="ECO:0000259" key="17">
    <source>
        <dbReference type="PROSITE" id="PS50240"/>
    </source>
</evidence>
<dbReference type="SMART" id="SM00020">
    <property type="entry name" value="Tryp_SPc"/>
    <property type="match status" value="1"/>
</dbReference>
<evidence type="ECO:0000256" key="16">
    <source>
        <dbReference type="RuleBase" id="RU361115"/>
    </source>
</evidence>
<keyword evidence="4 16" id="KW-0808">Transferase</keyword>
<feature type="transmembrane region" description="Helical" evidence="16">
    <location>
        <begin position="137"/>
        <end position="159"/>
    </location>
</feature>
<evidence type="ECO:0000256" key="5">
    <source>
        <dbReference type="ARBA" id="ARBA00022692"/>
    </source>
</evidence>
<dbReference type="Pfam" id="PF01151">
    <property type="entry name" value="ELO"/>
    <property type="match status" value="2"/>
</dbReference>
<dbReference type="EC" id="2.3.1.199" evidence="16"/>
<evidence type="ECO:0000256" key="8">
    <source>
        <dbReference type="ARBA" id="ARBA00022825"/>
    </source>
</evidence>
<dbReference type="InterPro" id="IPR001254">
    <property type="entry name" value="Trypsin_dom"/>
</dbReference>
<dbReference type="InterPro" id="IPR043504">
    <property type="entry name" value="Peptidase_S1_PA_chymotrypsin"/>
</dbReference>
<dbReference type="PROSITE" id="PS00135">
    <property type="entry name" value="TRYPSIN_SER"/>
    <property type="match status" value="1"/>
</dbReference>
<name>A0A9P9Z0W9_9MUSC</name>
<organism evidence="18 19">
    <name type="scientific">Drosophila gunungcola</name>
    <name type="common">fruit fly</name>
    <dbReference type="NCBI Taxonomy" id="103775"/>
    <lineage>
        <taxon>Eukaryota</taxon>
        <taxon>Metazoa</taxon>
        <taxon>Ecdysozoa</taxon>
        <taxon>Arthropoda</taxon>
        <taxon>Hexapoda</taxon>
        <taxon>Insecta</taxon>
        <taxon>Pterygota</taxon>
        <taxon>Neoptera</taxon>
        <taxon>Endopterygota</taxon>
        <taxon>Diptera</taxon>
        <taxon>Brachycera</taxon>
        <taxon>Muscomorpha</taxon>
        <taxon>Ephydroidea</taxon>
        <taxon>Drosophilidae</taxon>
        <taxon>Drosophila</taxon>
        <taxon>Sophophora</taxon>
    </lineage>
</organism>
<feature type="transmembrane region" description="Helical" evidence="16">
    <location>
        <begin position="171"/>
        <end position="190"/>
    </location>
</feature>
<feature type="transmembrane region" description="Helical" evidence="16">
    <location>
        <begin position="39"/>
        <end position="58"/>
    </location>
</feature>
<proteinExistence type="inferred from homology"/>
<dbReference type="PROSITE" id="PS50240">
    <property type="entry name" value="TRYPSIN_DOM"/>
    <property type="match status" value="1"/>
</dbReference>
<dbReference type="GO" id="GO:0019367">
    <property type="term" value="P:fatty acid elongation, saturated fatty acid"/>
    <property type="evidence" value="ECO:0007669"/>
    <property type="project" value="TreeGrafter"/>
</dbReference>
<dbReference type="GO" id="GO:0009922">
    <property type="term" value="F:fatty acid elongase activity"/>
    <property type="evidence" value="ECO:0007669"/>
    <property type="project" value="UniProtKB-EC"/>
</dbReference>
<evidence type="ECO:0000256" key="3">
    <source>
        <dbReference type="ARBA" id="ARBA00022670"/>
    </source>
</evidence>
<dbReference type="GO" id="GO:0034626">
    <property type="term" value="P:fatty acid elongation, polyunsaturated fatty acid"/>
    <property type="evidence" value="ECO:0007669"/>
    <property type="project" value="TreeGrafter"/>
</dbReference>
<dbReference type="InterPro" id="IPR033116">
    <property type="entry name" value="TRYPSIN_SER"/>
</dbReference>
<dbReference type="Pfam" id="PF14226">
    <property type="entry name" value="DIOX_N"/>
    <property type="match status" value="1"/>
</dbReference>
<evidence type="ECO:0000256" key="4">
    <source>
        <dbReference type="ARBA" id="ARBA00022679"/>
    </source>
</evidence>
<keyword evidence="11 16" id="KW-1133">Transmembrane helix</keyword>
<keyword evidence="7" id="KW-0378">Hydrolase</keyword>
<comment type="caution">
    <text evidence="18">The sequence shown here is derived from an EMBL/GenBank/DDBJ whole genome shotgun (WGS) entry which is preliminary data.</text>
</comment>
<keyword evidence="13 16" id="KW-0472">Membrane</keyword>
<dbReference type="InterPro" id="IPR002076">
    <property type="entry name" value="ELO_fam"/>
</dbReference>
<dbReference type="InterPro" id="IPR027443">
    <property type="entry name" value="IPNS-like_sf"/>
</dbReference>
<dbReference type="EMBL" id="JAMKOV010000001">
    <property type="protein sequence ID" value="KAI8046313.1"/>
    <property type="molecule type" value="Genomic_DNA"/>
</dbReference>
<evidence type="ECO:0000256" key="9">
    <source>
        <dbReference type="ARBA" id="ARBA00022832"/>
    </source>
</evidence>
<comment type="similarity">
    <text evidence="16">Belongs to the ELO family.</text>
</comment>
<gene>
    <name evidence="18" type="ORF">M5D96_002515</name>
</gene>
<keyword evidence="12 16" id="KW-0443">Lipid metabolism</keyword>
<keyword evidence="14" id="KW-0865">Zymogen</keyword>
<keyword evidence="2 16" id="KW-0444">Lipid biosynthesis</keyword>
<evidence type="ECO:0000256" key="11">
    <source>
        <dbReference type="ARBA" id="ARBA00022989"/>
    </source>
</evidence>
<dbReference type="GO" id="GO:0004252">
    <property type="term" value="F:serine-type endopeptidase activity"/>
    <property type="evidence" value="ECO:0007669"/>
    <property type="project" value="InterPro"/>
</dbReference>
<keyword evidence="15 16" id="KW-0275">Fatty acid biosynthesis</keyword>
<evidence type="ECO:0000256" key="13">
    <source>
        <dbReference type="ARBA" id="ARBA00023136"/>
    </source>
</evidence>
<dbReference type="InterPro" id="IPR009003">
    <property type="entry name" value="Peptidase_S1_PA"/>
</dbReference>
<evidence type="ECO:0000256" key="1">
    <source>
        <dbReference type="ARBA" id="ARBA00004141"/>
    </source>
</evidence>
<dbReference type="InterPro" id="IPR026992">
    <property type="entry name" value="DIOX_N"/>
</dbReference>
<sequence>MSVRLNETNTIVDRMVNFFVEHEDLRTKSWFLSNAPGPLFMILGAYLYFCLYAGPRYMRDRKPFELKNTLLVYNAVQVLLSWVLFYEGYKGGWGGHYNFKCQPKQRQISFLHLYHHTLMPVCAFIGVKYFAGGHGTLLGFINSFIHIIMYAYYLLSAMGPKVQKYLWWKKYITILQIVQFLIIFVHTLQIQFQPNCNFPKSIAALLTFNAGLFTYMFSAFYVANYKKEAAAQAKLAAKKEYILRALEISLDAPPSIFLDKHSYMLSDDRFNLTTLRMLFYPPVDYHDSGKVIRCGAHADYCTFTLLAQDSEGGLEVKLRGSKSLVNRVGQQLHKAFTEKGIAFLVNHGIAEDKIKAVWDQFDNFLDLPAEVQDRYRRRDGVNYGYVSPGMERFDGSTPELRHAYNICKLDEHNIPRGPLPEFADDITTLCEDLKTMHSQMLEGDEVNMSTLRMLYYPAIVDDEPGQSEGAIRCGAHVDYGTFTLLAQDSEGGLEVQLPGSEKWERGKGSAKLLDTNCAPFVEYGLRIIGGEDAQNYYTPWIASLYNSAKEFIGAGTLINKQFIKPICIIVDEEVNLADINKIRAFGWGVTQPFGREYSDTLKTIFLDLRSSQECLQSLNVSITDEQICAGSATGGDTSTGDSGGPMAGNYIYEGKNKFVQIGIVSYGSQGGNNSAIYTNVLRHRKWILSVLRTHGQRLLYEECGGFGTWPFFGSEFEDGPYELIACTQITDRFCLTSATSLSQFSNYVWVPLNGNASWKAEIQIHPEFYVSRGQMRNNLALLKPPPRVSIPEFEKPPCIEVNTILSATFPGNRLLIKNYPDHVVVGRGAYSTRQGTNSSRYFLEAIFSHIDQYGEEYYINVSAYEKWIREVVEK</sequence>
<evidence type="ECO:0000256" key="12">
    <source>
        <dbReference type="ARBA" id="ARBA00023098"/>
    </source>
</evidence>
<comment type="catalytic activity">
    <reaction evidence="16">
        <text>a very-long-chain acyl-CoA + malonyl-CoA + H(+) = a very-long-chain 3-oxoacyl-CoA + CO2 + CoA</text>
        <dbReference type="Rhea" id="RHEA:32727"/>
        <dbReference type="ChEBI" id="CHEBI:15378"/>
        <dbReference type="ChEBI" id="CHEBI:16526"/>
        <dbReference type="ChEBI" id="CHEBI:57287"/>
        <dbReference type="ChEBI" id="CHEBI:57384"/>
        <dbReference type="ChEBI" id="CHEBI:90725"/>
        <dbReference type="ChEBI" id="CHEBI:90736"/>
        <dbReference type="EC" id="2.3.1.199"/>
    </reaction>
</comment>
<feature type="domain" description="Peptidase S1" evidence="17">
    <location>
        <begin position="541"/>
        <end position="692"/>
    </location>
</feature>
<dbReference type="GO" id="GO:0034625">
    <property type="term" value="P:fatty acid elongation, monounsaturated fatty acid"/>
    <property type="evidence" value="ECO:0007669"/>
    <property type="project" value="TreeGrafter"/>
</dbReference>
<feature type="transmembrane region" description="Helical" evidence="16">
    <location>
        <begin position="70"/>
        <end position="89"/>
    </location>
</feature>
<keyword evidence="8" id="KW-0720">Serine protease</keyword>